<dbReference type="Gene3D" id="1.20.120.520">
    <property type="entry name" value="nmb1532 protein domain like"/>
    <property type="match status" value="1"/>
</dbReference>
<reference evidence="2 3" key="1">
    <citation type="submission" date="2019-01" db="EMBL/GenBank/DDBJ databases">
        <title>Draft genome sequences of Macrococcus caseolyticus, Macrococcus canis, Macrococcus bohemicus and Macrococcus goetzii.</title>
        <authorList>
            <person name="Mazhar S."/>
            <person name="Altermann E."/>
            <person name="Hill C."/>
            <person name="Mcauliffe O."/>
        </authorList>
    </citation>
    <scope>NUCLEOTIDE SEQUENCE [LARGE SCALE GENOMIC DNA]</scope>
    <source>
        <strain evidence="2 3">DPC7162</strain>
    </source>
</reference>
<evidence type="ECO:0000259" key="1">
    <source>
        <dbReference type="Pfam" id="PF01814"/>
    </source>
</evidence>
<feature type="domain" description="Hemerythrin-like" evidence="1">
    <location>
        <begin position="42"/>
        <end position="179"/>
    </location>
</feature>
<dbReference type="Proteomes" id="UP000294865">
    <property type="component" value="Unassembled WGS sequence"/>
</dbReference>
<evidence type="ECO:0000313" key="3">
    <source>
        <dbReference type="Proteomes" id="UP000294865"/>
    </source>
</evidence>
<gene>
    <name evidence="2" type="ORF">ETI04_06970</name>
</gene>
<dbReference type="InterPro" id="IPR012312">
    <property type="entry name" value="Hemerythrin-like"/>
</dbReference>
<dbReference type="EMBL" id="SDQG01000003">
    <property type="protein sequence ID" value="TDM16936.1"/>
    <property type="molecule type" value="Genomic_DNA"/>
</dbReference>
<dbReference type="Pfam" id="PF01814">
    <property type="entry name" value="Hemerythrin"/>
    <property type="match status" value="1"/>
</dbReference>
<accession>A0A4R6C530</accession>
<dbReference type="AlphaFoldDB" id="A0A4R6C530"/>
<evidence type="ECO:0000313" key="2">
    <source>
        <dbReference type="EMBL" id="TDM16936.1"/>
    </source>
</evidence>
<organism evidence="2 3">
    <name type="scientific">Macrococcoides canis</name>
    <dbReference type="NCBI Taxonomy" id="1855823"/>
    <lineage>
        <taxon>Bacteria</taxon>
        <taxon>Bacillati</taxon>
        <taxon>Bacillota</taxon>
        <taxon>Bacilli</taxon>
        <taxon>Bacillales</taxon>
        <taxon>Staphylococcaceae</taxon>
        <taxon>Macrococcoides</taxon>
    </lineage>
</organism>
<protein>
    <submittedName>
        <fullName evidence="2">Hemerythrin domain-containing protein</fullName>
    </submittedName>
</protein>
<sequence>MKNRKSKCFCCERFFDFTKCLLEELRKKGSDTMQFQTKMKALRILENEHMLIRSLLHEWYQIMMDVKATEAMLSKYHKLKLLKEKVTEFLPILDKHQSKEERFFFPVLGSYIGTDQGPILTIEAEHDEMAQYFNHFIGVTNMMELSVEDINLLLNDLNEGYEICMVHMYKEESVLFTMAEKVFKIKDEEMLLEALNTKII</sequence>
<name>A0A4R6C530_9STAP</name>
<proteinExistence type="predicted"/>
<comment type="caution">
    <text evidence="2">The sequence shown here is derived from an EMBL/GenBank/DDBJ whole genome shotgun (WGS) entry which is preliminary data.</text>
</comment>